<organism evidence="8 9">
    <name type="scientific">Marchantia polymorpha</name>
    <name type="common">Common liverwort</name>
    <name type="synonym">Marchantia aquatica</name>
    <dbReference type="NCBI Taxonomy" id="3197"/>
    <lineage>
        <taxon>Eukaryota</taxon>
        <taxon>Viridiplantae</taxon>
        <taxon>Streptophyta</taxon>
        <taxon>Embryophyta</taxon>
        <taxon>Marchantiophyta</taxon>
        <taxon>Marchantiopsida</taxon>
        <taxon>Marchantiidae</taxon>
        <taxon>Marchantiales</taxon>
        <taxon>Marchantiaceae</taxon>
        <taxon>Marchantia</taxon>
    </lineage>
</organism>
<evidence type="ECO:0000313" key="9">
    <source>
        <dbReference type="Proteomes" id="UP000244005"/>
    </source>
</evidence>
<dbReference type="SMART" id="SM00105">
    <property type="entry name" value="ArfGap"/>
    <property type="match status" value="1"/>
</dbReference>
<keyword evidence="3 5" id="KW-0863">Zinc-finger</keyword>
<evidence type="ECO:0000256" key="2">
    <source>
        <dbReference type="ARBA" id="ARBA00022723"/>
    </source>
</evidence>
<evidence type="ECO:0000259" key="7">
    <source>
        <dbReference type="PROSITE" id="PS50115"/>
    </source>
</evidence>
<dbReference type="PRINTS" id="PR00405">
    <property type="entry name" value="REVINTRACTNG"/>
</dbReference>
<dbReference type="AlphaFoldDB" id="A0A2R6XBT7"/>
<feature type="domain" description="Arf-GAP" evidence="7">
    <location>
        <begin position="16"/>
        <end position="140"/>
    </location>
</feature>
<dbReference type="Gramene" id="Mp3g23260.2">
    <property type="protein sequence ID" value="Mp3g23260.2.cds"/>
    <property type="gene ID" value="Mp3g23260"/>
</dbReference>
<dbReference type="EMBL" id="KZ772696">
    <property type="protein sequence ID" value="PTQ43600.1"/>
    <property type="molecule type" value="Genomic_DNA"/>
</dbReference>
<accession>A0A2R6XBT7</accession>
<dbReference type="Pfam" id="PF00168">
    <property type="entry name" value="C2"/>
    <property type="match status" value="2"/>
</dbReference>
<sequence length="336" mass="37472">MADDWQSEDKASPESMRKLKELLSHPDNQLCADCRAPHPKWASTNIGVFICIKCSGVHRSLGVDISRVISLTLDTWTDDQVELMLAVGGNDAANATYEAYAPHNSRPPSNASVQQRSDWIRRKYEDQEFLTPSLRIGSSVTMKHSRLSSIDSNSSETNTHSDDSSLNPKPPTSHSGKPKLTESNSNRQRPSRSSTMPPLDRINSGMVEFIGLLKIMVLKGRDLAVRDVLTSDPYVKAILGWQQVFDYDTFSADDIMGEAEVDVNPMVEAARMYEGVEIEVGRRQIGKWLATSDNALVRDSEIWLSNGRVTQEMSLKLQHVESGELDIALEWVPLTQ</sequence>
<dbReference type="PANTHER" id="PTHR46220">
    <property type="entry name" value="ADP-RIBOSYLATION FACTOR GTPASE-ACTIVATING PROTEIN AGD12"/>
    <property type="match status" value="1"/>
</dbReference>
<name>A0A2R6XBT7_MARPO</name>
<dbReference type="PANTHER" id="PTHR46220:SF1">
    <property type="entry name" value="ADP-RIBOSYLATION FACTOR GTPASE-ACTIVATING PROTEIN AGD12"/>
    <property type="match status" value="1"/>
</dbReference>
<dbReference type="InterPro" id="IPR035892">
    <property type="entry name" value="C2_domain_sf"/>
</dbReference>
<dbReference type="SUPFAM" id="SSF57863">
    <property type="entry name" value="ArfGap/RecO-like zinc finger"/>
    <property type="match status" value="1"/>
</dbReference>
<evidence type="ECO:0000313" key="8">
    <source>
        <dbReference type="EMBL" id="PTQ43600.1"/>
    </source>
</evidence>
<keyword evidence="2" id="KW-0479">Metal-binding</keyword>
<evidence type="ECO:0000256" key="5">
    <source>
        <dbReference type="PROSITE-ProRule" id="PRU00288"/>
    </source>
</evidence>
<dbReference type="FunFam" id="1.10.220.150:FF:000009">
    <property type="entry name" value="stromal membrane-associated protein 1 isoform X1"/>
    <property type="match status" value="1"/>
</dbReference>
<protein>
    <recommendedName>
        <fullName evidence="7">Arf-GAP domain-containing protein</fullName>
    </recommendedName>
</protein>
<dbReference type="InterPro" id="IPR038508">
    <property type="entry name" value="ArfGAP_dom_sf"/>
</dbReference>
<dbReference type="SUPFAM" id="SSF49562">
    <property type="entry name" value="C2 domain (Calcium/lipid-binding domain, CaLB)"/>
    <property type="match status" value="1"/>
</dbReference>
<keyword evidence="1" id="KW-0343">GTPase activation</keyword>
<dbReference type="PROSITE" id="PS50115">
    <property type="entry name" value="ARFGAP"/>
    <property type="match status" value="1"/>
</dbReference>
<dbReference type="InterPro" id="IPR000008">
    <property type="entry name" value="C2_dom"/>
</dbReference>
<dbReference type="Pfam" id="PF01412">
    <property type="entry name" value="ArfGap"/>
    <property type="match status" value="1"/>
</dbReference>
<dbReference type="CDD" id="cd08204">
    <property type="entry name" value="ArfGap"/>
    <property type="match status" value="1"/>
</dbReference>
<dbReference type="Gene3D" id="1.10.220.150">
    <property type="entry name" value="Arf GTPase activating protein"/>
    <property type="match status" value="1"/>
</dbReference>
<dbReference type="GO" id="GO:0005096">
    <property type="term" value="F:GTPase activator activity"/>
    <property type="evidence" value="ECO:0007669"/>
    <property type="project" value="UniProtKB-KW"/>
</dbReference>
<gene>
    <name evidence="8" type="ORF">MARPO_0024s0103</name>
</gene>
<evidence type="ECO:0000256" key="6">
    <source>
        <dbReference type="SAM" id="MobiDB-lite"/>
    </source>
</evidence>
<dbReference type="GO" id="GO:0005543">
    <property type="term" value="F:phospholipid binding"/>
    <property type="evidence" value="ECO:0007669"/>
    <property type="project" value="InterPro"/>
</dbReference>
<feature type="compositionally biased region" description="Polar residues" evidence="6">
    <location>
        <begin position="145"/>
        <end position="175"/>
    </location>
</feature>
<dbReference type="GO" id="GO:0008270">
    <property type="term" value="F:zinc ion binding"/>
    <property type="evidence" value="ECO:0007669"/>
    <property type="project" value="UniProtKB-KW"/>
</dbReference>
<dbReference type="InterPro" id="IPR037278">
    <property type="entry name" value="ARFGAP/RecO"/>
</dbReference>
<dbReference type="InterPro" id="IPR001164">
    <property type="entry name" value="ArfGAP_dom"/>
</dbReference>
<evidence type="ECO:0000256" key="4">
    <source>
        <dbReference type="ARBA" id="ARBA00022833"/>
    </source>
</evidence>
<dbReference type="Proteomes" id="UP000244005">
    <property type="component" value="Unassembled WGS sequence"/>
</dbReference>
<feature type="region of interest" description="Disordered" evidence="6">
    <location>
        <begin position="145"/>
        <end position="200"/>
    </location>
</feature>
<keyword evidence="4" id="KW-0862">Zinc</keyword>
<evidence type="ECO:0000256" key="3">
    <source>
        <dbReference type="ARBA" id="ARBA00022771"/>
    </source>
</evidence>
<keyword evidence="9" id="KW-1185">Reference proteome</keyword>
<reference evidence="9" key="1">
    <citation type="journal article" date="2017" name="Cell">
        <title>Insights into land plant evolution garnered from the Marchantia polymorpha genome.</title>
        <authorList>
            <person name="Bowman J.L."/>
            <person name="Kohchi T."/>
            <person name="Yamato K.T."/>
            <person name="Jenkins J."/>
            <person name="Shu S."/>
            <person name="Ishizaki K."/>
            <person name="Yamaoka S."/>
            <person name="Nishihama R."/>
            <person name="Nakamura Y."/>
            <person name="Berger F."/>
            <person name="Adam C."/>
            <person name="Aki S.S."/>
            <person name="Althoff F."/>
            <person name="Araki T."/>
            <person name="Arteaga-Vazquez M.A."/>
            <person name="Balasubrmanian S."/>
            <person name="Barry K."/>
            <person name="Bauer D."/>
            <person name="Boehm C.R."/>
            <person name="Briginshaw L."/>
            <person name="Caballero-Perez J."/>
            <person name="Catarino B."/>
            <person name="Chen F."/>
            <person name="Chiyoda S."/>
            <person name="Chovatia M."/>
            <person name="Davies K.M."/>
            <person name="Delmans M."/>
            <person name="Demura T."/>
            <person name="Dierschke T."/>
            <person name="Dolan L."/>
            <person name="Dorantes-Acosta A.E."/>
            <person name="Eklund D.M."/>
            <person name="Florent S.N."/>
            <person name="Flores-Sandoval E."/>
            <person name="Fujiyama A."/>
            <person name="Fukuzawa H."/>
            <person name="Galik B."/>
            <person name="Grimanelli D."/>
            <person name="Grimwood J."/>
            <person name="Grossniklaus U."/>
            <person name="Hamada T."/>
            <person name="Haseloff J."/>
            <person name="Hetherington A.J."/>
            <person name="Higo A."/>
            <person name="Hirakawa Y."/>
            <person name="Hundley H.N."/>
            <person name="Ikeda Y."/>
            <person name="Inoue K."/>
            <person name="Inoue S.I."/>
            <person name="Ishida S."/>
            <person name="Jia Q."/>
            <person name="Kakita M."/>
            <person name="Kanazawa T."/>
            <person name="Kawai Y."/>
            <person name="Kawashima T."/>
            <person name="Kennedy M."/>
            <person name="Kinose K."/>
            <person name="Kinoshita T."/>
            <person name="Kohara Y."/>
            <person name="Koide E."/>
            <person name="Komatsu K."/>
            <person name="Kopischke S."/>
            <person name="Kubo M."/>
            <person name="Kyozuka J."/>
            <person name="Lagercrantz U."/>
            <person name="Lin S.S."/>
            <person name="Lindquist E."/>
            <person name="Lipzen A.M."/>
            <person name="Lu C.W."/>
            <person name="De Luna E."/>
            <person name="Martienssen R.A."/>
            <person name="Minamino N."/>
            <person name="Mizutani M."/>
            <person name="Mizutani M."/>
            <person name="Mochizuki N."/>
            <person name="Monte I."/>
            <person name="Mosher R."/>
            <person name="Nagasaki H."/>
            <person name="Nakagami H."/>
            <person name="Naramoto S."/>
            <person name="Nishitani K."/>
            <person name="Ohtani M."/>
            <person name="Okamoto T."/>
            <person name="Okumura M."/>
            <person name="Phillips J."/>
            <person name="Pollak B."/>
            <person name="Reinders A."/>
            <person name="Rovekamp M."/>
            <person name="Sano R."/>
            <person name="Sawa S."/>
            <person name="Schmid M.W."/>
            <person name="Shirakawa M."/>
            <person name="Solano R."/>
            <person name="Spunde A."/>
            <person name="Suetsugu N."/>
            <person name="Sugano S."/>
            <person name="Sugiyama A."/>
            <person name="Sun R."/>
            <person name="Suzuki Y."/>
            <person name="Takenaka M."/>
            <person name="Takezawa D."/>
            <person name="Tomogane H."/>
            <person name="Tsuzuki M."/>
            <person name="Ueda T."/>
            <person name="Umeda M."/>
            <person name="Ward J.M."/>
            <person name="Watanabe Y."/>
            <person name="Yazaki K."/>
            <person name="Yokoyama R."/>
            <person name="Yoshitake Y."/>
            <person name="Yotsui I."/>
            <person name="Zachgo S."/>
            <person name="Schmutz J."/>
        </authorList>
    </citation>
    <scope>NUCLEOTIDE SEQUENCE [LARGE SCALE GENOMIC DNA]</scope>
    <source>
        <strain evidence="9">Tak-1</strain>
    </source>
</reference>
<dbReference type="InterPro" id="IPR044518">
    <property type="entry name" value="ARF_GAP_AGD11/12/13"/>
</dbReference>
<proteinExistence type="predicted"/>
<feature type="compositionally biased region" description="Low complexity" evidence="6">
    <location>
        <begin position="183"/>
        <end position="194"/>
    </location>
</feature>
<evidence type="ECO:0000256" key="1">
    <source>
        <dbReference type="ARBA" id="ARBA00022468"/>
    </source>
</evidence>
<dbReference type="OrthoDB" id="73919at2759"/>